<reference evidence="3" key="2">
    <citation type="submission" date="2020-12" db="EMBL/GenBank/DDBJ databases">
        <title>New Spironucleus salmonicida genome in near-complete chromosomes.</title>
        <authorList>
            <person name="Xu F."/>
            <person name="Kurt Z."/>
            <person name="Jimenez-Gonzalez A."/>
            <person name="Astvaldsson A."/>
            <person name="Andersson J.O."/>
            <person name="Svard S.G."/>
        </authorList>
    </citation>
    <scope>NUCLEOTIDE SEQUENCE</scope>
    <source>
        <strain evidence="3">ATCC 50377</strain>
    </source>
</reference>
<dbReference type="AlphaFoldDB" id="V6LX71"/>
<gene>
    <name evidence="2" type="ORF">SS50377_10441</name>
    <name evidence="3" type="ORF">SS50377_26753</name>
</gene>
<evidence type="ECO:0000256" key="1">
    <source>
        <dbReference type="SAM" id="MobiDB-lite"/>
    </source>
</evidence>
<dbReference type="EMBL" id="KI545953">
    <property type="protein sequence ID" value="EST49222.1"/>
    <property type="molecule type" value="Genomic_DNA"/>
</dbReference>
<reference evidence="2 3" key="1">
    <citation type="journal article" date="2014" name="PLoS Genet.">
        <title>The Genome of Spironucleus salmonicida Highlights a Fish Pathogen Adapted to Fluctuating Environments.</title>
        <authorList>
            <person name="Xu F."/>
            <person name="Jerlstrom-Hultqvist J."/>
            <person name="Einarsson E."/>
            <person name="Astvaldsson A."/>
            <person name="Svard S.G."/>
            <person name="Andersson J.O."/>
        </authorList>
    </citation>
    <scope>NUCLEOTIDE SEQUENCE</scope>
    <source>
        <strain evidence="3">ATCC 50377</strain>
    </source>
</reference>
<feature type="compositionally biased region" description="Basic and acidic residues" evidence="1">
    <location>
        <begin position="67"/>
        <end position="86"/>
    </location>
</feature>
<organism evidence="2">
    <name type="scientific">Spironucleus salmonicida</name>
    <dbReference type="NCBI Taxonomy" id="348837"/>
    <lineage>
        <taxon>Eukaryota</taxon>
        <taxon>Metamonada</taxon>
        <taxon>Diplomonadida</taxon>
        <taxon>Hexamitidae</taxon>
        <taxon>Hexamitinae</taxon>
        <taxon>Spironucleus</taxon>
    </lineage>
</organism>
<evidence type="ECO:0000313" key="2">
    <source>
        <dbReference type="EMBL" id="EST49222.1"/>
    </source>
</evidence>
<dbReference type="EMBL" id="AUWU02000007">
    <property type="protein sequence ID" value="KAH0570473.1"/>
    <property type="molecule type" value="Genomic_DNA"/>
</dbReference>
<feature type="region of interest" description="Disordered" evidence="1">
    <location>
        <begin position="67"/>
        <end position="103"/>
    </location>
</feature>
<accession>V6LX71</accession>
<evidence type="ECO:0000313" key="3">
    <source>
        <dbReference type="EMBL" id="KAH0570473.1"/>
    </source>
</evidence>
<dbReference type="Proteomes" id="UP000018208">
    <property type="component" value="Unassembled WGS sequence"/>
</dbReference>
<keyword evidence="4" id="KW-1185">Reference proteome</keyword>
<name>V6LX71_9EUKA</name>
<protein>
    <recommendedName>
        <fullName evidence="5">Coiled-coil domain-containing protein 86</fullName>
    </recommendedName>
</protein>
<evidence type="ECO:0000313" key="4">
    <source>
        <dbReference type="Proteomes" id="UP000018208"/>
    </source>
</evidence>
<dbReference type="VEuPathDB" id="GiardiaDB:SS50377_26753"/>
<sequence length="103" mass="12108">MGELGHRTGSSLHRSWKTHTKVIRKTSEDFNKSKEKYMQIKEAKALSKEFREIQQQIIREKVDKIKAQKQARADRSQKKITIDPKKVRGMSKKQIRSMGIIKE</sequence>
<proteinExistence type="predicted"/>
<evidence type="ECO:0008006" key="5">
    <source>
        <dbReference type="Google" id="ProtNLM"/>
    </source>
</evidence>